<accession>A0A9D7SYS7</accession>
<dbReference type="AlphaFoldDB" id="A0A9D7SYS7"/>
<dbReference type="EMBL" id="JADKGY010000031">
    <property type="protein sequence ID" value="MBK9984721.1"/>
    <property type="molecule type" value="Genomic_DNA"/>
</dbReference>
<comment type="caution">
    <text evidence="2">The sequence shown here is derived from an EMBL/GenBank/DDBJ whole genome shotgun (WGS) entry which is preliminary data.</text>
</comment>
<dbReference type="InterPro" id="IPR001054">
    <property type="entry name" value="A/G_cyclase"/>
</dbReference>
<protein>
    <submittedName>
        <fullName evidence="2">Adenylate/guanylate cyclase domain-containing protein</fullName>
    </submittedName>
</protein>
<gene>
    <name evidence="2" type="ORF">IPP15_20555</name>
</gene>
<dbReference type="SUPFAM" id="SSF55073">
    <property type="entry name" value="Nucleotide cyclase"/>
    <property type="match status" value="1"/>
</dbReference>
<dbReference type="GO" id="GO:0035556">
    <property type="term" value="P:intracellular signal transduction"/>
    <property type="evidence" value="ECO:0007669"/>
    <property type="project" value="InterPro"/>
</dbReference>
<evidence type="ECO:0000313" key="3">
    <source>
        <dbReference type="Proteomes" id="UP000808337"/>
    </source>
</evidence>
<dbReference type="Gene3D" id="3.30.70.1230">
    <property type="entry name" value="Nucleotide cyclase"/>
    <property type="match status" value="1"/>
</dbReference>
<reference evidence="2 3" key="1">
    <citation type="submission" date="2020-10" db="EMBL/GenBank/DDBJ databases">
        <title>Connecting structure to function with the recovery of over 1000 high-quality activated sludge metagenome-assembled genomes encoding full-length rRNA genes using long-read sequencing.</title>
        <authorList>
            <person name="Singleton C.M."/>
            <person name="Petriglieri F."/>
            <person name="Kristensen J.M."/>
            <person name="Kirkegaard R.H."/>
            <person name="Michaelsen T.Y."/>
            <person name="Andersen M.H."/>
            <person name="Karst S.M."/>
            <person name="Dueholm M.S."/>
            <person name="Nielsen P.H."/>
            <person name="Albertsen M."/>
        </authorList>
    </citation>
    <scope>NUCLEOTIDE SEQUENCE [LARGE SCALE GENOMIC DNA]</scope>
    <source>
        <strain evidence="2">Ribe_18-Q3-R11-54_MAXAC.273</strain>
    </source>
</reference>
<sequence>MQKLVAVMYTDIAGYTSISEENDALASKLKMKHKNAVVELIEEFDGVVQEVIGDGSLSYFTSASDCVRCAIALQQIFREEPIVPVRIGIHIGEIRGDSNLVYGNPLNVASRIESIAIAGSVLLSRNVIDSISGKTEFSFVSLGSYSFKNVEKPIEIYAVSNDGLKVPDRELVSGKLKILERTDIIVFDEWDDQELVRRLSDAKRICQQAVCSYGFINYNYSKLRSFIQKGGKFECIMIHPESKALLVSPERQAGAASDIAYVQGQLQLAFHKLKPLSSGVIFKVTHHLPDPIMTFIDPDSEDGVLFITLTGFQMDLHSRPSFVLRKSTHRKWFMFYYQSFKNMMESEESYKVDFSKTWEENV</sequence>
<dbReference type="Proteomes" id="UP000808337">
    <property type="component" value="Unassembled WGS sequence"/>
</dbReference>
<dbReference type="PANTHER" id="PTHR43081">
    <property type="entry name" value="ADENYLATE CYCLASE, TERMINAL-DIFFERENTIATION SPECIFIC-RELATED"/>
    <property type="match status" value="1"/>
</dbReference>
<dbReference type="InterPro" id="IPR050697">
    <property type="entry name" value="Adenylyl/Guanylyl_Cyclase_3/4"/>
</dbReference>
<name>A0A9D7SYS7_9BACT</name>
<dbReference type="InterPro" id="IPR029787">
    <property type="entry name" value="Nucleotide_cyclase"/>
</dbReference>
<evidence type="ECO:0000313" key="2">
    <source>
        <dbReference type="EMBL" id="MBK9984721.1"/>
    </source>
</evidence>
<dbReference type="PROSITE" id="PS50125">
    <property type="entry name" value="GUANYLATE_CYCLASE_2"/>
    <property type="match status" value="1"/>
</dbReference>
<dbReference type="Pfam" id="PF00211">
    <property type="entry name" value="Guanylate_cyc"/>
    <property type="match status" value="1"/>
</dbReference>
<organism evidence="2 3">
    <name type="scientific">Candidatus Opimibacter skivensis</name>
    <dbReference type="NCBI Taxonomy" id="2982028"/>
    <lineage>
        <taxon>Bacteria</taxon>
        <taxon>Pseudomonadati</taxon>
        <taxon>Bacteroidota</taxon>
        <taxon>Saprospiria</taxon>
        <taxon>Saprospirales</taxon>
        <taxon>Saprospiraceae</taxon>
        <taxon>Candidatus Opimibacter</taxon>
    </lineage>
</organism>
<dbReference type="GO" id="GO:0009190">
    <property type="term" value="P:cyclic nucleotide biosynthetic process"/>
    <property type="evidence" value="ECO:0007669"/>
    <property type="project" value="InterPro"/>
</dbReference>
<proteinExistence type="predicted"/>
<dbReference type="PANTHER" id="PTHR43081:SF1">
    <property type="entry name" value="ADENYLATE CYCLASE, TERMINAL-DIFFERENTIATION SPECIFIC"/>
    <property type="match status" value="1"/>
</dbReference>
<evidence type="ECO:0000259" key="1">
    <source>
        <dbReference type="PROSITE" id="PS50125"/>
    </source>
</evidence>
<feature type="domain" description="Guanylate cyclase" evidence="1">
    <location>
        <begin position="6"/>
        <end position="113"/>
    </location>
</feature>
<dbReference type="GO" id="GO:0004016">
    <property type="term" value="F:adenylate cyclase activity"/>
    <property type="evidence" value="ECO:0007669"/>
    <property type="project" value="UniProtKB-ARBA"/>
</dbReference>
<dbReference type="CDD" id="cd07302">
    <property type="entry name" value="CHD"/>
    <property type="match status" value="1"/>
</dbReference>